<evidence type="ECO:0000313" key="2">
    <source>
        <dbReference type="Proteomes" id="UP000439903"/>
    </source>
</evidence>
<proteinExistence type="predicted"/>
<dbReference type="Proteomes" id="UP000439903">
    <property type="component" value="Unassembled WGS sequence"/>
</dbReference>
<name>A0A8H4AH56_GIGMA</name>
<dbReference type="AlphaFoldDB" id="A0A8H4AH56"/>
<gene>
    <name evidence="1" type="ORF">F8M41_021232</name>
</gene>
<accession>A0A8H4AH56</accession>
<protein>
    <submittedName>
        <fullName evidence="1">Uncharacterized protein</fullName>
    </submittedName>
</protein>
<dbReference type="OrthoDB" id="2479211at2759"/>
<organism evidence="1 2">
    <name type="scientific">Gigaspora margarita</name>
    <dbReference type="NCBI Taxonomy" id="4874"/>
    <lineage>
        <taxon>Eukaryota</taxon>
        <taxon>Fungi</taxon>
        <taxon>Fungi incertae sedis</taxon>
        <taxon>Mucoromycota</taxon>
        <taxon>Glomeromycotina</taxon>
        <taxon>Glomeromycetes</taxon>
        <taxon>Diversisporales</taxon>
        <taxon>Gigasporaceae</taxon>
        <taxon>Gigaspora</taxon>
    </lineage>
</organism>
<comment type="caution">
    <text evidence="1">The sequence shown here is derived from an EMBL/GenBank/DDBJ whole genome shotgun (WGS) entry which is preliminary data.</text>
</comment>
<keyword evidence="2" id="KW-1185">Reference proteome</keyword>
<dbReference type="EMBL" id="WTPW01000612">
    <property type="protein sequence ID" value="KAF0494966.1"/>
    <property type="molecule type" value="Genomic_DNA"/>
</dbReference>
<evidence type="ECO:0000313" key="1">
    <source>
        <dbReference type="EMBL" id="KAF0494966.1"/>
    </source>
</evidence>
<sequence>MKKITCHYRTKVAYKSRIQQLPKRQSSDLSFYKLVLSSQEQKELNSPSSSQDLIEKIKEFEEVLNTLVLVENEYIFQPRVRNLALNRFISFNIDYENIAVKELDLNLAVEEVGLNLAENDKTLEVYTKNDNFSKTSTESNKIFDNNDNIFEDYSAPNFEIPQKPNNVLNDNQFI</sequence>
<reference evidence="1 2" key="1">
    <citation type="journal article" date="2019" name="Environ. Microbiol.">
        <title>At the nexus of three kingdoms: the genome of the mycorrhizal fungus Gigaspora margarita provides insights into plant, endobacterial and fungal interactions.</title>
        <authorList>
            <person name="Venice F."/>
            <person name="Ghignone S."/>
            <person name="Salvioli di Fossalunga A."/>
            <person name="Amselem J."/>
            <person name="Novero M."/>
            <person name="Xianan X."/>
            <person name="Sedzielewska Toro K."/>
            <person name="Morin E."/>
            <person name="Lipzen A."/>
            <person name="Grigoriev I.V."/>
            <person name="Henrissat B."/>
            <person name="Martin F.M."/>
            <person name="Bonfante P."/>
        </authorList>
    </citation>
    <scope>NUCLEOTIDE SEQUENCE [LARGE SCALE GENOMIC DNA]</scope>
    <source>
        <strain evidence="1 2">BEG34</strain>
    </source>
</reference>